<dbReference type="SMART" id="SM00028">
    <property type="entry name" value="TPR"/>
    <property type="match status" value="2"/>
</dbReference>
<evidence type="ECO:0000313" key="3">
    <source>
        <dbReference type="EMBL" id="ESU40859.1"/>
    </source>
</evidence>
<dbReference type="OrthoDB" id="10257886at2759"/>
<dbReference type="VEuPathDB" id="GiardiaDB:DHA2_153042"/>
<dbReference type="VEuPathDB" id="GiardiaDB:GL50581_3205"/>
<comment type="caution">
    <text evidence="3">The sequence shown here is derived from an EMBL/GenBank/DDBJ whole genome shotgun (WGS) entry which is preliminary data.</text>
</comment>
<dbReference type="EMBL" id="AHHH01000167">
    <property type="protein sequence ID" value="ESU40859.1"/>
    <property type="molecule type" value="Genomic_DNA"/>
</dbReference>
<organism evidence="3 4">
    <name type="scientific">Giardia intestinalis</name>
    <name type="common">Giardia lamblia</name>
    <dbReference type="NCBI Taxonomy" id="5741"/>
    <lineage>
        <taxon>Eukaryota</taxon>
        <taxon>Metamonada</taxon>
        <taxon>Diplomonadida</taxon>
        <taxon>Hexamitidae</taxon>
        <taxon>Giardiinae</taxon>
        <taxon>Giardia</taxon>
    </lineage>
</organism>
<feature type="region of interest" description="Disordered" evidence="2">
    <location>
        <begin position="186"/>
        <end position="218"/>
    </location>
</feature>
<feature type="region of interest" description="Disordered" evidence="2">
    <location>
        <begin position="766"/>
        <end position="785"/>
    </location>
</feature>
<feature type="region of interest" description="Disordered" evidence="2">
    <location>
        <begin position="404"/>
        <end position="426"/>
    </location>
</feature>
<dbReference type="VEuPathDB" id="GiardiaDB:QR46_4393"/>
<name>V6TQI8_GIAIN</name>
<dbReference type="VEuPathDB" id="GiardiaDB:GL50803_006010"/>
<reference evidence="3 4" key="2">
    <citation type="journal article" date="2013" name="Genome Biol. Evol.">
        <title>Genome sequencing of Giardia lamblia genotypes A2 and B isolates (DH and GS) and comparative analysis with the genomes of genotypes A1 and E (WB and Pig).</title>
        <authorList>
            <person name="Adam R.D."/>
            <person name="Dahlstrom E.W."/>
            <person name="Martens C.A."/>
            <person name="Bruno D.P."/>
            <person name="Barbian K.D."/>
            <person name="Ricklefs S.M."/>
            <person name="Hernandez M.M."/>
            <person name="Narla N.P."/>
            <person name="Patel R.B."/>
            <person name="Porcella S.F."/>
            <person name="Nash T.E."/>
        </authorList>
    </citation>
    <scope>NUCLEOTIDE SEQUENCE [LARGE SCALE GENOMIC DNA]</scope>
    <source>
        <strain evidence="3 4">GS</strain>
    </source>
</reference>
<feature type="compositionally biased region" description="Polar residues" evidence="2">
    <location>
        <begin position="694"/>
        <end position="713"/>
    </location>
</feature>
<dbReference type="Proteomes" id="UP000018040">
    <property type="component" value="Unassembled WGS sequence"/>
</dbReference>
<feature type="repeat" description="TPR" evidence="1">
    <location>
        <begin position="65"/>
        <end position="98"/>
    </location>
</feature>
<feature type="region of interest" description="Disordered" evidence="2">
    <location>
        <begin position="1130"/>
        <end position="1153"/>
    </location>
</feature>
<feature type="region of interest" description="Disordered" evidence="2">
    <location>
        <begin position="1281"/>
        <end position="1306"/>
    </location>
</feature>
<protein>
    <submittedName>
        <fullName evidence="3">Putative TPR repeat family protein</fullName>
    </submittedName>
</protein>
<evidence type="ECO:0000313" key="4">
    <source>
        <dbReference type="Proteomes" id="UP000018040"/>
    </source>
</evidence>
<evidence type="ECO:0000256" key="2">
    <source>
        <dbReference type="SAM" id="MobiDB-lite"/>
    </source>
</evidence>
<feature type="compositionally biased region" description="Polar residues" evidence="2">
    <location>
        <begin position="766"/>
        <end position="781"/>
    </location>
</feature>
<feature type="region of interest" description="Disordered" evidence="2">
    <location>
        <begin position="438"/>
        <end position="470"/>
    </location>
</feature>
<dbReference type="Gene3D" id="1.25.40.10">
    <property type="entry name" value="Tetratricopeptide repeat domain"/>
    <property type="match status" value="1"/>
</dbReference>
<dbReference type="SUPFAM" id="SSF48452">
    <property type="entry name" value="TPR-like"/>
    <property type="match status" value="1"/>
</dbReference>
<gene>
    <name evidence="3" type="ORF">GSB_151532</name>
</gene>
<feature type="compositionally biased region" description="Basic and acidic residues" evidence="2">
    <location>
        <begin position="413"/>
        <end position="423"/>
    </location>
</feature>
<reference evidence="4" key="1">
    <citation type="submission" date="2012-02" db="EMBL/GenBank/DDBJ databases">
        <title>Genome sequencing of Giardia lamblia Genotypes A2 and B isolates (DH and GS) and comparative analysis with the genomes of Genotypes A1 and E (WB and Pig).</title>
        <authorList>
            <person name="Adam R."/>
            <person name="Dahlstrom E."/>
            <person name="Martens C."/>
            <person name="Bruno D."/>
            <person name="Barbian K."/>
            <person name="Porcella S.F."/>
            <person name="Nash T."/>
        </authorList>
    </citation>
    <scope>NUCLEOTIDE SEQUENCE</scope>
    <source>
        <strain evidence="4">GS</strain>
    </source>
</reference>
<accession>V6TQI8</accession>
<dbReference type="InterPro" id="IPR011990">
    <property type="entry name" value="TPR-like_helical_dom_sf"/>
</dbReference>
<feature type="compositionally biased region" description="Polar residues" evidence="2">
    <location>
        <begin position="447"/>
        <end position="463"/>
    </location>
</feature>
<evidence type="ECO:0000256" key="1">
    <source>
        <dbReference type="PROSITE-ProRule" id="PRU00339"/>
    </source>
</evidence>
<dbReference type="InterPro" id="IPR019734">
    <property type="entry name" value="TPR_rpt"/>
</dbReference>
<keyword evidence="1" id="KW-0802">TPR repeat</keyword>
<feature type="region of interest" description="Disordered" evidence="2">
    <location>
        <begin position="816"/>
        <end position="838"/>
    </location>
</feature>
<dbReference type="PROSITE" id="PS50005">
    <property type="entry name" value="TPR"/>
    <property type="match status" value="1"/>
</dbReference>
<proteinExistence type="predicted"/>
<sequence length="1306" mass="143401">MAVMSNLEQQCNNMLAQAQNMLFRNRWKSAYSAFFEAFSLADAHYKDAPLYKKIGTAVCYRVFKAYLYGALGLVRMQESAFDDAIRQFTKGLTLCPHDALLQRLVLANLQLGFISEAHRYLRLLHNPPITNDSLIFSLGYDIHVPSSEIYSLEAILYMHVHDIDRAIVSCLAGMSLLAEEVRASSSSSSSSSDTLHTRSTGTNVEGPRIPNIGQGDSPQQTAFQKRLCVHCLALCEAMRMAAEMGRSTPYLVTGSLELALKSLFSSIPDGVVEGDRILDFGLLSSLAFMMFLDNGGDSTLPGRGVTLPTMLVSVFSTSFKCTTDICAIPLKIAPFLSPTLFTDAMWAELASYSETYKKAVINHGVTLLDKRYLVIHSSVLSRYIEKMYGLHPSMTPMANNQEATCSGTLQSDTRSKTAKDTKTRQRSVVAPIAKAATTHHAITSKSDPNNNSLKSINLSAKSSTGKKRATREKVTNIKQVMNRFEAGSTGLESSTVPIVVKSTKEHREGLSFLPHSDAKVANSIKEIDNATQIALEKLIIMDGTAQISPKVHNLYTSKVSTCHECSYGTPTFATRKLRDDEDRESVIHLHSQVKATDVFRDISLGGVYKSQLEKSMTGTLRERMFIELTLEKVEKDGLEDFSFLKAENLHLINRNILFDGSIATSNLHMSKKKPETSSLRDSMAPSLLQPLPDVQSQSERGNNRAVQSRVTPSTISVRSQKELLHNKAISETTVQNNELTDVSTYVDDLSLDDSFVQCPSVASHLTTEPNQTHTSTLNKKSSPLRPIPTKYIQKLVANSSKKASISRNAAYQQLKEENRLGVTSEDTGTRSSDDLNPDELAKQRCKLYMLNNSASTSPSPSPDLIWAAGGPINEGCPQIIASHTLRSETAVLAESILSGKGTSKEFLQLDDIPTKALEPPFAKDSTKYGSNLTALRYPIRYTDLEENMFPSLVHQEHFSPSARASLKYAKDDFHGSRVNSQGAVGFNTLTQQPLENFGYLIESLHTRDASNTTVPDLRASTIAEPSMVISTTRLPYSDSLLLKVELDKSTKGSEGTSLPTYKGIMHVSVRLGNTSKESTSYPSESVSTVPKDITNYNLALVDDESLAVEEKGQPISCSNDTMTLTSESFDTTESLLSASGHSTNAATAEKPTPRADPAQIFNAYSNHNIEDIGDNINTAITRSFKASLNSLRTLIFSDISEVRVHPDRGTDGVASLMPTLETFTATLQSVRRSSSMSLDPAPPEHKVQNVPRMIRSKRKTVPLNAVLNRNTTDMIEAKISRTKTTSTSGIRPSRIQKSGEIGRGRY</sequence>
<feature type="compositionally biased region" description="Polar residues" evidence="2">
    <location>
        <begin position="1130"/>
        <end position="1146"/>
    </location>
</feature>
<feature type="region of interest" description="Disordered" evidence="2">
    <location>
        <begin position="669"/>
        <end position="713"/>
    </location>
</feature>
<feature type="compositionally biased region" description="Polar residues" evidence="2">
    <location>
        <begin position="193"/>
        <end position="203"/>
    </location>
</feature>